<name>A0A9W6FYZ1_9BACT</name>
<dbReference type="PANTHER" id="PTHR36306:SF1">
    <property type="entry name" value="ALPHA-AMYLASE-RELATED"/>
    <property type="match status" value="1"/>
</dbReference>
<evidence type="ECO:0000313" key="5">
    <source>
        <dbReference type="EMBL" id="GLI37670.1"/>
    </source>
</evidence>
<gene>
    <name evidence="5" type="ORF">GHYDROH2_11710</name>
</gene>
<dbReference type="PANTHER" id="PTHR36306">
    <property type="entry name" value="ALPHA-AMYLASE-RELATED-RELATED"/>
    <property type="match status" value="1"/>
</dbReference>
<dbReference type="InterPro" id="IPR052046">
    <property type="entry name" value="GH57_Enzymes"/>
</dbReference>
<feature type="domain" description="Glycoside hydrolase family 57 N-terminal" evidence="4">
    <location>
        <begin position="14"/>
        <end position="432"/>
    </location>
</feature>
<dbReference type="GO" id="GO:0016787">
    <property type="term" value="F:hydrolase activity"/>
    <property type="evidence" value="ECO:0007669"/>
    <property type="project" value="UniProtKB-KW"/>
</dbReference>
<evidence type="ECO:0000259" key="4">
    <source>
        <dbReference type="Pfam" id="PF03065"/>
    </source>
</evidence>
<dbReference type="Proteomes" id="UP001144352">
    <property type="component" value="Unassembled WGS sequence"/>
</dbReference>
<dbReference type="Pfam" id="PF03065">
    <property type="entry name" value="Glyco_hydro_57"/>
    <property type="match status" value="1"/>
</dbReference>
<reference evidence="5" key="1">
    <citation type="submission" date="2022-12" db="EMBL/GenBank/DDBJ databases">
        <title>Reference genome sequencing for broad-spectrum identification of bacterial and archaeal isolates by mass spectrometry.</title>
        <authorList>
            <person name="Sekiguchi Y."/>
            <person name="Tourlousse D.M."/>
        </authorList>
    </citation>
    <scope>NUCLEOTIDE SEQUENCE</scope>
    <source>
        <strain evidence="5">H2</strain>
    </source>
</reference>
<keyword evidence="2 3" id="KW-0119">Carbohydrate metabolism</keyword>
<sequence length="739" mass="83550">METGTAVSAPLSVIFVWHMHQPYYKDPVKGEYALPWTYLHAVKDYFDMAAIVDDTPGARAVFNLVPSLLDQIIDYAAGTAVDPWLIRGRMAPADMAEEDRLFALENFFSANRQRLIEPNRRYLELLHLAGDGTQVKVRERHRHFSDQDLLDLQVWFFLSWTGEAARRRYPELKELVRKGRHFTEDDKALLFARHADIINGIIPLYKKLHDEGKAELAVSPYYHPILPLLCDMKAASIAMPRANLPATRFRHPEDARSQVSRGIARFQDVFGFTPVGMWPSEGSVSDEALAIIAGCGIKWIATDEEILARTLPGGLGPERGDLYHPYTFRHGARELKAFFRDHLLSDLIGFTYSSWETHRAVDDFVGRLRGIRERIPDARVVPVILDGENAWEYYPDNGYDFLRGLYTATAAKGLEAVTCSEFLAREPERRVIEHIHPGSWINADYGIWVGHPEENQGWDYLERAREAAVTANPLVADLMAVGGQWEGEGADEERIARLVCTSLYAAEGSDWFWWYGDDHFSAHSDRFDRLFRKHLMNVYRLLGLDVPRELYEPIKKLTPAGLVREPAALITPTINGRVDDYFEWLAAGLVDLTKQASAMHAAESLLQSIFYGYDRDNLYIRLDGPTPLNLVIQEGDTLQLHLVSGSEYRLEMTPSERSGELMVKGAKGWKKAKGRCRWEIGPVCEAAVPLGPLGLKPKGKLFAFVTLVRGGEEFGRWPADSPLVLGYAGPELDAENWLI</sequence>
<dbReference type="InterPro" id="IPR011330">
    <property type="entry name" value="Glyco_hydro/deAcase_b/a-brl"/>
</dbReference>
<dbReference type="SUPFAM" id="SSF88713">
    <property type="entry name" value="Glycoside hydrolase/deacetylase"/>
    <property type="match status" value="1"/>
</dbReference>
<dbReference type="GO" id="GO:0005975">
    <property type="term" value="P:carbohydrate metabolic process"/>
    <property type="evidence" value="ECO:0007669"/>
    <property type="project" value="InterPro"/>
</dbReference>
<evidence type="ECO:0000256" key="3">
    <source>
        <dbReference type="RuleBase" id="RU361196"/>
    </source>
</evidence>
<comment type="similarity">
    <text evidence="1 3">Belongs to the glycosyl hydrolase 57 family.</text>
</comment>
<protein>
    <submittedName>
        <fullName evidence="5">Glycoside hydrolase</fullName>
    </submittedName>
</protein>
<dbReference type="AlphaFoldDB" id="A0A9W6FYZ1"/>
<evidence type="ECO:0000256" key="1">
    <source>
        <dbReference type="ARBA" id="ARBA00006821"/>
    </source>
</evidence>
<evidence type="ECO:0000256" key="2">
    <source>
        <dbReference type="ARBA" id="ARBA00023277"/>
    </source>
</evidence>
<comment type="caution">
    <text evidence="5">The sequence shown here is derived from an EMBL/GenBank/DDBJ whole genome shotgun (WGS) entry which is preliminary data.</text>
</comment>
<keyword evidence="6" id="KW-1185">Reference proteome</keyword>
<accession>A0A9W6FYZ1</accession>
<keyword evidence="5" id="KW-0378">Hydrolase</keyword>
<proteinExistence type="inferred from homology"/>
<evidence type="ECO:0000313" key="6">
    <source>
        <dbReference type="Proteomes" id="UP001144352"/>
    </source>
</evidence>
<dbReference type="InterPro" id="IPR027291">
    <property type="entry name" value="Glyco_hydro_38_N_sf"/>
</dbReference>
<organism evidence="5 6">
    <name type="scientific">Geobacter hydrogenophilus</name>
    <dbReference type="NCBI Taxonomy" id="40983"/>
    <lineage>
        <taxon>Bacteria</taxon>
        <taxon>Pseudomonadati</taxon>
        <taxon>Thermodesulfobacteriota</taxon>
        <taxon>Desulfuromonadia</taxon>
        <taxon>Geobacterales</taxon>
        <taxon>Geobacteraceae</taxon>
        <taxon>Geobacter</taxon>
    </lineage>
</organism>
<dbReference type="Gene3D" id="3.20.110.10">
    <property type="entry name" value="Glycoside hydrolase 38, N terminal domain"/>
    <property type="match status" value="1"/>
</dbReference>
<dbReference type="EMBL" id="BSDS01000001">
    <property type="protein sequence ID" value="GLI37670.1"/>
    <property type="molecule type" value="Genomic_DNA"/>
</dbReference>
<dbReference type="CDD" id="cd10796">
    <property type="entry name" value="GH57N_APU"/>
    <property type="match status" value="1"/>
</dbReference>
<dbReference type="InterPro" id="IPR004300">
    <property type="entry name" value="Glyco_hydro_57_N"/>
</dbReference>